<proteinExistence type="predicted"/>
<gene>
    <name evidence="1" type="ORF">V1517DRAFT_319665</name>
</gene>
<name>A0ACC3TSP1_9ASCO</name>
<dbReference type="EMBL" id="MU970058">
    <property type="protein sequence ID" value="KAK9323715.1"/>
    <property type="molecule type" value="Genomic_DNA"/>
</dbReference>
<dbReference type="Proteomes" id="UP001489719">
    <property type="component" value="Unassembled WGS sequence"/>
</dbReference>
<protein>
    <submittedName>
        <fullName evidence="1">Uncharacterized protein</fullName>
    </submittedName>
</protein>
<evidence type="ECO:0000313" key="1">
    <source>
        <dbReference type="EMBL" id="KAK9323715.1"/>
    </source>
</evidence>
<comment type="caution">
    <text evidence="1">The sequence shown here is derived from an EMBL/GenBank/DDBJ whole genome shotgun (WGS) entry which is preliminary data.</text>
</comment>
<reference evidence="2" key="1">
    <citation type="journal article" date="2024" name="Front. Bioeng. Biotechnol.">
        <title>Genome-scale model development and genomic sequencing of the oleaginous clade Lipomyces.</title>
        <authorList>
            <person name="Czajka J.J."/>
            <person name="Han Y."/>
            <person name="Kim J."/>
            <person name="Mondo S.J."/>
            <person name="Hofstad B.A."/>
            <person name="Robles A."/>
            <person name="Haridas S."/>
            <person name="Riley R."/>
            <person name="LaButti K."/>
            <person name="Pangilinan J."/>
            <person name="Andreopoulos W."/>
            <person name="Lipzen A."/>
            <person name="Yan J."/>
            <person name="Wang M."/>
            <person name="Ng V."/>
            <person name="Grigoriev I.V."/>
            <person name="Spatafora J.W."/>
            <person name="Magnuson J.K."/>
            <person name="Baker S.E."/>
            <person name="Pomraning K.R."/>
        </authorList>
    </citation>
    <scope>NUCLEOTIDE SEQUENCE [LARGE SCALE GENOMIC DNA]</scope>
    <source>
        <strain evidence="2">CBS 10300</strain>
    </source>
</reference>
<sequence length="515" mass="54759">MQTRSLILLAHLTAGRRSPGVPRIESHRAHTQLTFPTRLVAAANKTPSEHQYCCYYSLAAGIQTASSLCLRLLSGSGPRIARVRNISIVMRRTSRPLLCWPGLVSLLLLVRPALADDNNLFTYCSSQNTGSGFNPVYNTWQSYGACLSTCQSEYALAILQDFQCWCSNEAPGDSTELSLCSVDSCPGYPSDPCGNLEKGLYGYISIAPPSGTAGASSPSSTSARHTTSASSSEESTSTEPPTTSEPAETSTTDRTSTRSSTTDSSTESSTTSSSLSSSISSTTSSSQSSSSMSASSSTTDTPTLSLIVSVTTVAGATKTLLITQTVSTATFIPSPSSSTTSADSSATGIANSTANLSSSSFWDSRGKVAGTFVAVGVVALLLVLLLVFLLRRRRRRSNDEDHDATGKAPHTPPMNVPPLSKYGFSSNRRRRSTSTLGPRAATLDSEKHHSTAVAAAGYGGAYSAPPPPTERFQVDQRIDPGTMYVQYHDNYSRGSLRDEYDYSRRVLKVLNPDEE</sequence>
<organism evidence="1 2">
    <name type="scientific">Lipomyces orientalis</name>
    <dbReference type="NCBI Taxonomy" id="1233043"/>
    <lineage>
        <taxon>Eukaryota</taxon>
        <taxon>Fungi</taxon>
        <taxon>Dikarya</taxon>
        <taxon>Ascomycota</taxon>
        <taxon>Saccharomycotina</taxon>
        <taxon>Lipomycetes</taxon>
        <taxon>Lipomycetales</taxon>
        <taxon>Lipomycetaceae</taxon>
        <taxon>Lipomyces</taxon>
    </lineage>
</organism>
<evidence type="ECO:0000313" key="2">
    <source>
        <dbReference type="Proteomes" id="UP001489719"/>
    </source>
</evidence>
<accession>A0ACC3TSP1</accession>
<keyword evidence="2" id="KW-1185">Reference proteome</keyword>